<reference evidence="2" key="1">
    <citation type="submission" date="2014-09" db="EMBL/GenBank/DDBJ databases">
        <authorList>
            <person name="Magalhaes I.L.F."/>
            <person name="Oliveira U."/>
            <person name="Santos F.R."/>
            <person name="Vidigal T.H.D.A."/>
            <person name="Brescovit A.D."/>
            <person name="Santos A.J."/>
        </authorList>
    </citation>
    <scope>NUCLEOTIDE SEQUENCE</scope>
</reference>
<dbReference type="AlphaFoldDB" id="A0A0K8S7R2"/>
<organism evidence="2">
    <name type="scientific">Lygus hesperus</name>
    <name type="common">Western plant bug</name>
    <dbReference type="NCBI Taxonomy" id="30085"/>
    <lineage>
        <taxon>Eukaryota</taxon>
        <taxon>Metazoa</taxon>
        <taxon>Ecdysozoa</taxon>
        <taxon>Arthropoda</taxon>
        <taxon>Hexapoda</taxon>
        <taxon>Insecta</taxon>
        <taxon>Pterygota</taxon>
        <taxon>Neoptera</taxon>
        <taxon>Paraneoptera</taxon>
        <taxon>Hemiptera</taxon>
        <taxon>Heteroptera</taxon>
        <taxon>Panheteroptera</taxon>
        <taxon>Cimicomorpha</taxon>
        <taxon>Miridae</taxon>
        <taxon>Mirini</taxon>
        <taxon>Lygus</taxon>
    </lineage>
</organism>
<dbReference type="EMBL" id="GBRD01016499">
    <property type="protein sequence ID" value="JAG49327.1"/>
    <property type="molecule type" value="Transcribed_RNA"/>
</dbReference>
<dbReference type="InterPro" id="IPR026960">
    <property type="entry name" value="RVT-Znf"/>
</dbReference>
<name>A0A0K8S7R2_LYGHE</name>
<protein>
    <recommendedName>
        <fullName evidence="1">Reverse transcriptase zinc-binding domain-containing protein</fullName>
    </recommendedName>
</protein>
<dbReference type="Pfam" id="PF13966">
    <property type="entry name" value="zf-RVT"/>
    <property type="match status" value="1"/>
</dbReference>
<evidence type="ECO:0000313" key="2">
    <source>
        <dbReference type="EMBL" id="JAG49327.1"/>
    </source>
</evidence>
<proteinExistence type="predicted"/>
<evidence type="ECO:0000259" key="1">
    <source>
        <dbReference type="Pfam" id="PF13966"/>
    </source>
</evidence>
<sequence>MKNQWVKVFHAYNGGETYKQRFPRTHLQPWFKQVTENMPKAFYRTITRLRSGHSCCNSNLYRMHLVESPACRACGQLEETNEHIVLECPEYSQARVSLLRGLQKMILNPFNLDSIMAADNVKVNVVAFGPTKRLRIPIEYLVSHATTNLG</sequence>
<accession>A0A0K8S7R2</accession>
<feature type="domain" description="Reverse transcriptase zinc-binding" evidence="1">
    <location>
        <begin position="16"/>
        <end position="92"/>
    </location>
</feature>
<dbReference type="EMBL" id="GBRD01016500">
    <property type="protein sequence ID" value="JAG49326.1"/>
    <property type="molecule type" value="Transcribed_RNA"/>
</dbReference>